<accession>A0ABW3M9G6</accession>
<name>A0ABW3M9G6_9PSEU</name>
<protein>
    <submittedName>
        <fullName evidence="1">DUF3224 domain-containing protein</fullName>
    </submittedName>
</protein>
<gene>
    <name evidence="1" type="ORF">ACFQ1S_17645</name>
</gene>
<dbReference type="InterPro" id="IPR023159">
    <property type="entry name" value="SO1590-like_sf"/>
</dbReference>
<evidence type="ECO:0000313" key="2">
    <source>
        <dbReference type="Proteomes" id="UP001597045"/>
    </source>
</evidence>
<reference evidence="2" key="1">
    <citation type="journal article" date="2019" name="Int. J. Syst. Evol. Microbiol.">
        <title>The Global Catalogue of Microorganisms (GCM) 10K type strain sequencing project: providing services to taxonomists for standard genome sequencing and annotation.</title>
        <authorList>
            <consortium name="The Broad Institute Genomics Platform"/>
            <consortium name="The Broad Institute Genome Sequencing Center for Infectious Disease"/>
            <person name="Wu L."/>
            <person name="Ma J."/>
        </authorList>
    </citation>
    <scope>NUCLEOTIDE SEQUENCE [LARGE SCALE GENOMIC DNA]</scope>
    <source>
        <strain evidence="2">JCM 31486</strain>
    </source>
</reference>
<evidence type="ECO:0000313" key="1">
    <source>
        <dbReference type="EMBL" id="MFD1047241.1"/>
    </source>
</evidence>
<sequence length="126" mass="13661">MTNTYESLSWEEHNFVEIEGGVKIAHATVTYRYTGQLEGESRAQGLLTYRPDGTGTFVSTEYFTGAVDGRKGTVVLQHAGDFDAEHITSRFHVEPGTGGGDLVGLTGSGEFDMKMGTPSVEYTFTP</sequence>
<keyword evidence="2" id="KW-1185">Reference proteome</keyword>
<proteinExistence type="predicted"/>
<comment type="caution">
    <text evidence="1">The sequence shown here is derived from an EMBL/GenBank/DDBJ whole genome shotgun (WGS) entry which is preliminary data.</text>
</comment>
<dbReference type="Proteomes" id="UP001597045">
    <property type="component" value="Unassembled WGS sequence"/>
</dbReference>
<dbReference type="InterPro" id="IPR021607">
    <property type="entry name" value="DUF3224"/>
</dbReference>
<dbReference type="Pfam" id="PF11528">
    <property type="entry name" value="DUF3224"/>
    <property type="match status" value="1"/>
</dbReference>
<dbReference type="Gene3D" id="2.40.350.10">
    <property type="entry name" value="SO1590-like"/>
    <property type="match status" value="1"/>
</dbReference>
<organism evidence="1 2">
    <name type="scientific">Kibdelosporangium lantanae</name>
    <dbReference type="NCBI Taxonomy" id="1497396"/>
    <lineage>
        <taxon>Bacteria</taxon>
        <taxon>Bacillati</taxon>
        <taxon>Actinomycetota</taxon>
        <taxon>Actinomycetes</taxon>
        <taxon>Pseudonocardiales</taxon>
        <taxon>Pseudonocardiaceae</taxon>
        <taxon>Kibdelosporangium</taxon>
    </lineage>
</organism>
<dbReference type="SUPFAM" id="SSF159238">
    <property type="entry name" value="SO1590-like"/>
    <property type="match status" value="1"/>
</dbReference>
<dbReference type="EMBL" id="JBHTIS010000986">
    <property type="protein sequence ID" value="MFD1047241.1"/>
    <property type="molecule type" value="Genomic_DNA"/>
</dbReference>